<reference evidence="1" key="1">
    <citation type="submission" date="2023-04" db="EMBL/GenBank/DDBJ databases">
        <title>Draft Genome sequencing of Naganishia species isolated from polar environments using Oxford Nanopore Technology.</title>
        <authorList>
            <person name="Leo P."/>
            <person name="Venkateswaran K."/>
        </authorList>
    </citation>
    <scope>NUCLEOTIDE SEQUENCE</scope>
    <source>
        <strain evidence="1">MNA-CCFEE 5262</strain>
    </source>
</reference>
<accession>A0ACC2WHK3</accession>
<dbReference type="Proteomes" id="UP001230649">
    <property type="component" value="Unassembled WGS sequence"/>
</dbReference>
<proteinExistence type="predicted"/>
<sequence>MSGFSVHVAGLAPETTEEKLVDFLSFCGQVKSVQMGDKSADVVFSKESAAKTALMLNGGTLDGAHLEVTSSTPVAANTGALPSGADADTPIGASSATGADATHLEQEDKPKAGIMAEYLAAGYHMSDLLIERAIEMDRKQGISARFMNYISQLDNKVGETVVGHPDQKASTILAGHLGNVAHKTKEFDEQRGITARIMDVYSKALNSNTGQKVLQFYTSTTKGVMDVHEEAKRIASEKNTTHGTSGAAHDVAPAFTENVDAATAKMTSS</sequence>
<evidence type="ECO:0000313" key="1">
    <source>
        <dbReference type="EMBL" id="KAJ9110566.1"/>
    </source>
</evidence>
<evidence type="ECO:0000313" key="2">
    <source>
        <dbReference type="Proteomes" id="UP001230649"/>
    </source>
</evidence>
<dbReference type="EMBL" id="JASBWS010000023">
    <property type="protein sequence ID" value="KAJ9110566.1"/>
    <property type="molecule type" value="Genomic_DNA"/>
</dbReference>
<organism evidence="1 2">
    <name type="scientific">Naganishia adeliensis</name>
    <dbReference type="NCBI Taxonomy" id="92952"/>
    <lineage>
        <taxon>Eukaryota</taxon>
        <taxon>Fungi</taxon>
        <taxon>Dikarya</taxon>
        <taxon>Basidiomycota</taxon>
        <taxon>Agaricomycotina</taxon>
        <taxon>Tremellomycetes</taxon>
        <taxon>Filobasidiales</taxon>
        <taxon>Filobasidiaceae</taxon>
        <taxon>Naganishia</taxon>
    </lineage>
</organism>
<keyword evidence="2" id="KW-1185">Reference proteome</keyword>
<name>A0ACC2WHK3_9TREE</name>
<comment type="caution">
    <text evidence="1">The sequence shown here is derived from an EMBL/GenBank/DDBJ whole genome shotgun (WGS) entry which is preliminary data.</text>
</comment>
<protein>
    <submittedName>
        <fullName evidence="1">Uncharacterized protein</fullName>
    </submittedName>
</protein>
<gene>
    <name evidence="1" type="ORF">QFC20_002895</name>
</gene>